<evidence type="ECO:0000313" key="3">
    <source>
        <dbReference type="Proteomes" id="UP001162972"/>
    </source>
</evidence>
<evidence type="ECO:0000256" key="1">
    <source>
        <dbReference type="SAM" id="MobiDB-lite"/>
    </source>
</evidence>
<proteinExistence type="predicted"/>
<accession>A0AAD6KD49</accession>
<name>A0AAD6KD49_9ROSI</name>
<keyword evidence="3" id="KW-1185">Reference proteome</keyword>
<feature type="region of interest" description="Disordered" evidence="1">
    <location>
        <begin position="1"/>
        <end position="80"/>
    </location>
</feature>
<dbReference type="AlphaFoldDB" id="A0AAD6KD49"/>
<dbReference type="Proteomes" id="UP001162972">
    <property type="component" value="Chromosome 7"/>
</dbReference>
<evidence type="ECO:0000313" key="2">
    <source>
        <dbReference type="EMBL" id="KAJ6420112.1"/>
    </source>
</evidence>
<sequence>MRDQKNGTFGPESPIQLDLPRNASPLKNSKRFSLIFDDYSPTKDSVSSHPRRRHSSKSPYKPRRDDGNSEPIPNQRNANPLLRRQISQFKAQRDEVGAVSPTSNQRRQVSPYKAQRGGGAISPKPRQRNVSPLSKPDKGRQISPFKSGRKEHGMHEDGEIVRSNRMKPASFPHMDSVLLQRNKVNGNIDHNSQITSTASSGSRMTMTSAFPASRQISSKLNSDSSKISGADVSLLPFCWSFFLWFSGQVVSSG</sequence>
<reference evidence="2 3" key="1">
    <citation type="journal article" date="2023" name="Int. J. Mol. Sci.">
        <title>De Novo Assembly and Annotation of 11 Diverse Shrub Willow (Salix) Genomes Reveals Novel Gene Organization in Sex-Linked Regions.</title>
        <authorList>
            <person name="Hyden B."/>
            <person name="Feng K."/>
            <person name="Yates T.B."/>
            <person name="Jawdy S."/>
            <person name="Cereghino C."/>
            <person name="Smart L.B."/>
            <person name="Muchero W."/>
        </authorList>
    </citation>
    <scope>NUCLEOTIDE SEQUENCE [LARGE SCALE GENOMIC DNA]</scope>
    <source>
        <tissue evidence="2">Shoot tip</tissue>
    </source>
</reference>
<protein>
    <submittedName>
        <fullName evidence="2">Uncharacterized protein</fullName>
    </submittedName>
</protein>
<organism evidence="2 3">
    <name type="scientific">Salix udensis</name>
    <dbReference type="NCBI Taxonomy" id="889485"/>
    <lineage>
        <taxon>Eukaryota</taxon>
        <taxon>Viridiplantae</taxon>
        <taxon>Streptophyta</taxon>
        <taxon>Embryophyta</taxon>
        <taxon>Tracheophyta</taxon>
        <taxon>Spermatophyta</taxon>
        <taxon>Magnoliopsida</taxon>
        <taxon>eudicotyledons</taxon>
        <taxon>Gunneridae</taxon>
        <taxon>Pentapetalae</taxon>
        <taxon>rosids</taxon>
        <taxon>fabids</taxon>
        <taxon>Malpighiales</taxon>
        <taxon>Salicaceae</taxon>
        <taxon>Saliceae</taxon>
        <taxon>Salix</taxon>
    </lineage>
</organism>
<dbReference type="EMBL" id="JAPFFJ010000009">
    <property type="protein sequence ID" value="KAJ6420112.1"/>
    <property type="molecule type" value="Genomic_DNA"/>
</dbReference>
<gene>
    <name evidence="2" type="ORF">OIU84_030098</name>
</gene>
<feature type="region of interest" description="Disordered" evidence="1">
    <location>
        <begin position="92"/>
        <end position="155"/>
    </location>
</feature>
<comment type="caution">
    <text evidence="2">The sequence shown here is derived from an EMBL/GenBank/DDBJ whole genome shotgun (WGS) entry which is preliminary data.</text>
</comment>